<evidence type="ECO:0000313" key="6">
    <source>
        <dbReference type="EMBL" id="ODR98501.1"/>
    </source>
</evidence>
<evidence type="ECO:0000256" key="3">
    <source>
        <dbReference type="ARBA" id="ARBA00023315"/>
    </source>
</evidence>
<evidence type="ECO:0000256" key="1">
    <source>
        <dbReference type="ARBA" id="ARBA00022490"/>
    </source>
</evidence>
<keyword evidence="3 4" id="KW-0012">Acyltransferase</keyword>
<dbReference type="Proteomes" id="UP000094501">
    <property type="component" value="Unassembled WGS sequence"/>
</dbReference>
<comment type="catalytic activity">
    <reaction evidence="4">
        <text>N-terminal L-lysyl-[protein] + L-leucyl-tRNA(Leu) = N-terminal L-leucyl-L-lysyl-[protein] + tRNA(Leu) + H(+)</text>
        <dbReference type="Rhea" id="RHEA:12340"/>
        <dbReference type="Rhea" id="RHEA-COMP:9613"/>
        <dbReference type="Rhea" id="RHEA-COMP:9622"/>
        <dbReference type="Rhea" id="RHEA-COMP:12670"/>
        <dbReference type="Rhea" id="RHEA-COMP:12671"/>
        <dbReference type="ChEBI" id="CHEBI:15378"/>
        <dbReference type="ChEBI" id="CHEBI:65249"/>
        <dbReference type="ChEBI" id="CHEBI:78442"/>
        <dbReference type="ChEBI" id="CHEBI:78494"/>
        <dbReference type="ChEBI" id="CHEBI:133043"/>
        <dbReference type="EC" id="2.3.2.6"/>
    </reaction>
</comment>
<evidence type="ECO:0000256" key="5">
    <source>
        <dbReference type="SAM" id="MobiDB-lite"/>
    </source>
</evidence>
<comment type="function">
    <text evidence="4">Functions in the N-end rule pathway of protein degradation where it conjugates Leu, Phe and, less efficiently, Met from aminoacyl-tRNAs to the N-termini of proteins containing an N-terminal arginine or lysine.</text>
</comment>
<dbReference type="EC" id="2.3.2.6" evidence="4"/>
<protein>
    <recommendedName>
        <fullName evidence="4">Leucyl/phenylalanyl-tRNA--protein transferase</fullName>
        <ecNumber evidence="4">2.3.2.6</ecNumber>
    </recommendedName>
    <alternativeName>
        <fullName evidence="4">L/F-transferase</fullName>
    </alternativeName>
    <alternativeName>
        <fullName evidence="4">Leucyltransferase</fullName>
    </alternativeName>
    <alternativeName>
        <fullName evidence="4">Phenyalanyltransferase</fullName>
    </alternativeName>
</protein>
<dbReference type="EMBL" id="LPWG01000013">
    <property type="protein sequence ID" value="ODR98501.1"/>
    <property type="molecule type" value="Genomic_DNA"/>
</dbReference>
<dbReference type="PANTHER" id="PTHR30098">
    <property type="entry name" value="LEUCYL/PHENYLALANYL-TRNA--PROTEIN TRANSFERASE"/>
    <property type="match status" value="1"/>
</dbReference>
<dbReference type="InterPro" id="IPR042203">
    <property type="entry name" value="Leu/Phe-tRNA_Trfase_C"/>
</dbReference>
<accession>A0A1E3VZ03</accession>
<dbReference type="GO" id="GO:0030163">
    <property type="term" value="P:protein catabolic process"/>
    <property type="evidence" value="ECO:0007669"/>
    <property type="project" value="UniProtKB-UniRule"/>
</dbReference>
<dbReference type="GO" id="GO:0008914">
    <property type="term" value="F:leucyl-tRNA--protein transferase activity"/>
    <property type="evidence" value="ECO:0007669"/>
    <property type="project" value="UniProtKB-UniRule"/>
</dbReference>
<keyword evidence="1 4" id="KW-0963">Cytoplasm</keyword>
<dbReference type="Pfam" id="PF03588">
    <property type="entry name" value="Leu_Phe_trans"/>
    <property type="match status" value="1"/>
</dbReference>
<dbReference type="HAMAP" id="MF_00688">
    <property type="entry name" value="Leu_Phe_trans"/>
    <property type="match status" value="1"/>
</dbReference>
<feature type="region of interest" description="Disordered" evidence="5">
    <location>
        <begin position="1"/>
        <end position="28"/>
    </location>
</feature>
<dbReference type="SUPFAM" id="SSF55729">
    <property type="entry name" value="Acyl-CoA N-acyltransferases (Nat)"/>
    <property type="match status" value="1"/>
</dbReference>
<comment type="caution">
    <text evidence="6">The sequence shown here is derived from an EMBL/GenBank/DDBJ whole genome shotgun (WGS) entry which is preliminary data.</text>
</comment>
<evidence type="ECO:0000313" key="7">
    <source>
        <dbReference type="Proteomes" id="UP000094501"/>
    </source>
</evidence>
<comment type="catalytic activity">
    <reaction evidence="4">
        <text>N-terminal L-arginyl-[protein] + L-leucyl-tRNA(Leu) = N-terminal L-leucyl-L-arginyl-[protein] + tRNA(Leu) + H(+)</text>
        <dbReference type="Rhea" id="RHEA:50416"/>
        <dbReference type="Rhea" id="RHEA-COMP:9613"/>
        <dbReference type="Rhea" id="RHEA-COMP:9622"/>
        <dbReference type="Rhea" id="RHEA-COMP:12672"/>
        <dbReference type="Rhea" id="RHEA-COMP:12673"/>
        <dbReference type="ChEBI" id="CHEBI:15378"/>
        <dbReference type="ChEBI" id="CHEBI:64719"/>
        <dbReference type="ChEBI" id="CHEBI:78442"/>
        <dbReference type="ChEBI" id="CHEBI:78494"/>
        <dbReference type="ChEBI" id="CHEBI:133044"/>
        <dbReference type="EC" id="2.3.2.6"/>
    </reaction>
</comment>
<keyword evidence="2 4" id="KW-0808">Transferase</keyword>
<dbReference type="InterPro" id="IPR004616">
    <property type="entry name" value="Leu/Phe-tRNA_Trfase"/>
</dbReference>
<dbReference type="Gene3D" id="3.40.630.70">
    <property type="entry name" value="Leucyl/phenylalanyl-tRNA-protein transferase, C-terminal domain"/>
    <property type="match status" value="1"/>
</dbReference>
<sequence>MGLIEQPASLEAQSVSPRKAPAKGPNAERRAALFRETPLAVVRRWFVGTAWALRPKRIAMLLPVARVTFAHLLNPSRALPDTAALAPDAEIAGLITDLSPATLMDAYARGLFPHGHIRPLKWVCPPTRAVVRPADFHISSRLRGLMRQGCYRVTFDTDFEGVIVGCAAPRRRWLNLTWITPYIMAAYGRLFDEGHVHSFEVWNRDGELVGGGYGVAVGRVFVIESQFYRESNASKIGFAVLAWHLAKWGFVLVDNKWLTPATAHAGFREIPRSAYLGQLPEHWGEPVHPGRWQTEADIKTVAGSR</sequence>
<dbReference type="InterPro" id="IPR016181">
    <property type="entry name" value="Acyl_CoA_acyltransferase"/>
</dbReference>
<dbReference type="InterPro" id="IPR042221">
    <property type="entry name" value="Leu/Phe-tRNA_Trfase_N"/>
</dbReference>
<dbReference type="GO" id="GO:0005737">
    <property type="term" value="C:cytoplasm"/>
    <property type="evidence" value="ECO:0007669"/>
    <property type="project" value="UniProtKB-SubCell"/>
</dbReference>
<evidence type="ECO:0000256" key="2">
    <source>
        <dbReference type="ARBA" id="ARBA00022679"/>
    </source>
</evidence>
<organism evidence="6 7">
    <name type="scientific">Methyloceanibacter methanicus</name>
    <dbReference type="NCBI Taxonomy" id="1774968"/>
    <lineage>
        <taxon>Bacteria</taxon>
        <taxon>Pseudomonadati</taxon>
        <taxon>Pseudomonadota</taxon>
        <taxon>Alphaproteobacteria</taxon>
        <taxon>Hyphomicrobiales</taxon>
        <taxon>Hyphomicrobiaceae</taxon>
        <taxon>Methyloceanibacter</taxon>
    </lineage>
</organism>
<dbReference type="PANTHER" id="PTHR30098:SF2">
    <property type="entry name" value="LEUCYL_PHENYLALANYL-TRNA--PROTEIN TRANSFERASE"/>
    <property type="match status" value="1"/>
</dbReference>
<dbReference type="AlphaFoldDB" id="A0A1E3VZ03"/>
<comment type="subcellular location">
    <subcellularLocation>
        <location evidence="4">Cytoplasm</location>
    </subcellularLocation>
</comment>
<dbReference type="STRING" id="1774968.AUC68_08740"/>
<evidence type="ECO:0000256" key="4">
    <source>
        <dbReference type="HAMAP-Rule" id="MF_00688"/>
    </source>
</evidence>
<comment type="similarity">
    <text evidence="4">Belongs to the L/F-transferase family.</text>
</comment>
<dbReference type="Gene3D" id="3.30.70.3550">
    <property type="entry name" value="Leucyl/phenylalanyl-tRNA-protein transferase, N-terminal domain"/>
    <property type="match status" value="1"/>
</dbReference>
<reference evidence="6 7" key="1">
    <citation type="journal article" date="2016" name="Environ. Microbiol.">
        <title>New Methyloceanibacter diversity from North Sea sediments includes methanotroph containing solely the soluble methane monooxygenase.</title>
        <authorList>
            <person name="Vekeman B."/>
            <person name="Kerckhof F.M."/>
            <person name="Cremers G."/>
            <person name="de Vos P."/>
            <person name="Vandamme P."/>
            <person name="Boon N."/>
            <person name="Op den Camp H.J."/>
            <person name="Heylen K."/>
        </authorList>
    </citation>
    <scope>NUCLEOTIDE SEQUENCE [LARGE SCALE GENOMIC DNA]</scope>
    <source>
        <strain evidence="6 7">R-67174</strain>
    </source>
</reference>
<comment type="catalytic activity">
    <reaction evidence="4">
        <text>L-phenylalanyl-tRNA(Phe) + an N-terminal L-alpha-aminoacyl-[protein] = an N-terminal L-phenylalanyl-L-alpha-aminoacyl-[protein] + tRNA(Phe)</text>
        <dbReference type="Rhea" id="RHEA:43632"/>
        <dbReference type="Rhea" id="RHEA-COMP:9668"/>
        <dbReference type="Rhea" id="RHEA-COMP:9699"/>
        <dbReference type="Rhea" id="RHEA-COMP:10636"/>
        <dbReference type="Rhea" id="RHEA-COMP:10637"/>
        <dbReference type="ChEBI" id="CHEBI:78442"/>
        <dbReference type="ChEBI" id="CHEBI:78531"/>
        <dbReference type="ChEBI" id="CHEBI:78597"/>
        <dbReference type="ChEBI" id="CHEBI:83561"/>
        <dbReference type="EC" id="2.3.2.6"/>
    </reaction>
</comment>
<keyword evidence="7" id="KW-1185">Reference proteome</keyword>
<gene>
    <name evidence="4" type="primary">aat</name>
    <name evidence="6" type="ORF">AUC68_08740</name>
</gene>
<proteinExistence type="inferred from homology"/>
<name>A0A1E3VZ03_9HYPH</name>